<organism evidence="11 12">
    <name type="scientific">Saccharothrix lopnurensis</name>
    <dbReference type="NCBI Taxonomy" id="1670621"/>
    <lineage>
        <taxon>Bacteria</taxon>
        <taxon>Bacillati</taxon>
        <taxon>Actinomycetota</taxon>
        <taxon>Actinomycetes</taxon>
        <taxon>Pseudonocardiales</taxon>
        <taxon>Pseudonocardiaceae</taxon>
        <taxon>Saccharothrix</taxon>
    </lineage>
</organism>
<dbReference type="SUPFAM" id="SSF55681">
    <property type="entry name" value="Class II aaRS and biotin synthetases"/>
    <property type="match status" value="1"/>
</dbReference>
<dbReference type="PRINTS" id="PR01044">
    <property type="entry name" value="TRNASYNTHGA"/>
</dbReference>
<sequence length="986" mass="105794">MQDALLALTKYWTDRGCIVVQPYNTEVGAGTLNPATVLRVLGPEPWRVSYVEPSVRPDDARYGENPNRLQTHTQFQVILKPDPGDPQELYLGSLDALGIDVRAHDVRFVEDNWASPALGAWGLGWEVWLDGLEITQFTYFQQAGGMSLDPVSVEITYGIERIMMALQGVDHFKDIAYAPGVSYGEAFGQSEYEMSRYYLDDADVEANKRLFEEYAAEARRMLDARLPVPAHNYVLKCSHAFNVLDARGAISTTERARAFGRMRALAREVAQLWAARREELGHPLGLAEAPAPAAPPETFPEVAEPAALLFEIGTEELPPAEVTRTVDAVRAAVAAKLAATRLAHGAVEVHGTPRRVVVLVADVAPREPDAEKTARGPRVSAAFDADGNPTRAAQGFARGQGVAVEELGRVTENGVEHVAAARTDPGRGAVEVLSGLLGEVVAELRAEKNMKWNDPKLSFTRPIRWLLALLGTTPVPVVVSSLEAEPKTRVHRTADHPVVEVSTADGYLEFLAGHGIVASAEDRRAAIVAEAERLAASVGGVVDLDGVLDEVTNLVERPTPILGAFEERYLELPAQILTTVMRKHQRYLPVRARDGSLLPHFVAVANGEVDEDLVRAGNEAVLRARYEDAAFFWRADLRTPLEDMKSGLDKLTFADKLGSVADRAGRIAALARRLAEVVGADDDTLARAGELAKFDLGSQMVIELSSLAGVMAREYAERAGETPEVARALFEMELPRSAGDALPGSTPGALLSLADRFDLLAGLFGIGANPTGSSDPFGLRRAALGAVSVLRAFPDLRDITLTRALSLAARELEASAVDLSGEALEVAREFAVRRYEQQLLDAGHDHRFVNAVLPLADAPAVADATLAELTGLAGDPDFAALVAALQRVRRIVPADTAGEYDPAALVEPAEVALHRALAEVPSGLTGLAAFAGAATGLTAPVNTFFDEVLVMAEDPAVRRARLGLLAAIRDLAAPVLDWQALGTALG</sequence>
<dbReference type="PROSITE" id="PS50861">
    <property type="entry name" value="AA_TRNA_LIGASE_II_GLYAB"/>
    <property type="match status" value="2"/>
</dbReference>
<evidence type="ECO:0000313" key="12">
    <source>
        <dbReference type="Proteomes" id="UP001596220"/>
    </source>
</evidence>
<keyword evidence="4 9" id="KW-0067">ATP-binding</keyword>
<dbReference type="GO" id="GO:0004820">
    <property type="term" value="F:glycine-tRNA ligase activity"/>
    <property type="evidence" value="ECO:0007669"/>
    <property type="project" value="UniProtKB-EC"/>
</dbReference>
<comment type="subcellular location">
    <subcellularLocation>
        <location evidence="9">Cytoplasm</location>
    </subcellularLocation>
</comment>
<keyword evidence="6 9" id="KW-0030">Aminoacyl-tRNA synthetase</keyword>
<evidence type="ECO:0000256" key="4">
    <source>
        <dbReference type="ARBA" id="ARBA00022840"/>
    </source>
</evidence>
<evidence type="ECO:0000256" key="1">
    <source>
        <dbReference type="ARBA" id="ARBA00008226"/>
    </source>
</evidence>
<comment type="caution">
    <text evidence="11">The sequence shown here is derived from an EMBL/GenBank/DDBJ whole genome shotgun (WGS) entry which is preliminary data.</text>
</comment>
<reference evidence="12" key="1">
    <citation type="journal article" date="2019" name="Int. J. Syst. Evol. Microbiol.">
        <title>The Global Catalogue of Microorganisms (GCM) 10K type strain sequencing project: providing services to taxonomists for standard genome sequencing and annotation.</title>
        <authorList>
            <consortium name="The Broad Institute Genomics Platform"/>
            <consortium name="The Broad Institute Genome Sequencing Center for Infectious Disease"/>
            <person name="Wu L."/>
            <person name="Ma J."/>
        </authorList>
    </citation>
    <scope>NUCLEOTIDE SEQUENCE [LARGE SCALE GENOMIC DNA]</scope>
    <source>
        <strain evidence="12">CGMCC 4.7246</strain>
    </source>
</reference>
<keyword evidence="12" id="KW-1185">Reference proteome</keyword>
<feature type="region of interest" description="Disordered" evidence="10">
    <location>
        <begin position="368"/>
        <end position="387"/>
    </location>
</feature>
<evidence type="ECO:0000256" key="8">
    <source>
        <dbReference type="HAMAP-Rule" id="MF_00254"/>
    </source>
</evidence>
<dbReference type="Pfam" id="PF02091">
    <property type="entry name" value="tRNA-synt_2e"/>
    <property type="match status" value="1"/>
</dbReference>
<dbReference type="NCBIfam" id="NF011499">
    <property type="entry name" value="PRK14908.1"/>
    <property type="match status" value="1"/>
</dbReference>
<protein>
    <recommendedName>
        <fullName evidence="8 9">Multifunctional fusion protein</fullName>
    </recommendedName>
    <domain>
        <recommendedName>
            <fullName evidence="9">Glycine--tRNA ligase beta subunit</fullName>
            <ecNumber evidence="9">6.1.1.14</ecNumber>
        </recommendedName>
        <alternativeName>
            <fullName evidence="9">Glycyl-tRNA synthetase beta subunit</fullName>
            <shortName evidence="9">GlyRS</shortName>
        </alternativeName>
    </domain>
    <domain>
        <recommendedName>
            <fullName evidence="8">Glycine--tRNA ligase alpha subunit</fullName>
        </recommendedName>
        <alternativeName>
            <fullName evidence="8">Glycyl-tRNA synthetase alpha subunit</fullName>
        </alternativeName>
    </domain>
</protein>
<dbReference type="NCBIfam" id="TIGR00388">
    <property type="entry name" value="glyQ"/>
    <property type="match status" value="1"/>
</dbReference>
<accession>A0ABW1P8U2</accession>
<keyword evidence="5 9" id="KW-0648">Protein biosynthesis</keyword>
<keyword evidence="2 9" id="KW-0436">Ligase</keyword>
<dbReference type="EC" id="6.1.1.14" evidence="9"/>
<comment type="subunit">
    <text evidence="9">Tetramer of two alpha and two beta subunits.</text>
</comment>
<keyword evidence="9" id="KW-0963">Cytoplasm</keyword>
<dbReference type="PANTHER" id="PTHR30075">
    <property type="entry name" value="GLYCYL-TRNA SYNTHETASE"/>
    <property type="match status" value="1"/>
</dbReference>
<evidence type="ECO:0000256" key="2">
    <source>
        <dbReference type="ARBA" id="ARBA00022598"/>
    </source>
</evidence>
<dbReference type="EMBL" id="JBHSQO010000024">
    <property type="protein sequence ID" value="MFC6092008.1"/>
    <property type="molecule type" value="Genomic_DNA"/>
</dbReference>
<dbReference type="CDD" id="cd00733">
    <property type="entry name" value="GlyRS_alpha_core"/>
    <property type="match status" value="1"/>
</dbReference>
<dbReference type="PANTHER" id="PTHR30075:SF2">
    <property type="entry name" value="GLYCINE--TRNA LIGASE, CHLOROPLASTIC_MITOCHONDRIAL 2"/>
    <property type="match status" value="1"/>
</dbReference>
<evidence type="ECO:0000313" key="11">
    <source>
        <dbReference type="EMBL" id="MFC6092008.1"/>
    </source>
</evidence>
<evidence type="ECO:0000256" key="7">
    <source>
        <dbReference type="ARBA" id="ARBA00047937"/>
    </source>
</evidence>
<dbReference type="RefSeq" id="WP_380638391.1">
    <property type="nucleotide sequence ID" value="NZ_JBHSQO010000024.1"/>
</dbReference>
<proteinExistence type="inferred from homology"/>
<dbReference type="Gene3D" id="3.30.930.10">
    <property type="entry name" value="Bira Bifunctional Protein, Domain 2"/>
    <property type="match status" value="1"/>
</dbReference>
<dbReference type="NCBIfam" id="TIGR00211">
    <property type="entry name" value="glyS"/>
    <property type="match status" value="1"/>
</dbReference>
<dbReference type="NCBIfam" id="NF006827">
    <property type="entry name" value="PRK09348.1"/>
    <property type="match status" value="1"/>
</dbReference>
<evidence type="ECO:0000256" key="5">
    <source>
        <dbReference type="ARBA" id="ARBA00022917"/>
    </source>
</evidence>
<dbReference type="Pfam" id="PF02092">
    <property type="entry name" value="tRNA_synt_2f"/>
    <property type="match status" value="1"/>
</dbReference>
<evidence type="ECO:0000256" key="10">
    <source>
        <dbReference type="SAM" id="MobiDB-lite"/>
    </source>
</evidence>
<keyword evidence="3 9" id="KW-0547">Nucleotide-binding</keyword>
<evidence type="ECO:0000256" key="9">
    <source>
        <dbReference type="HAMAP-Rule" id="MF_00255"/>
    </source>
</evidence>
<evidence type="ECO:0000256" key="6">
    <source>
        <dbReference type="ARBA" id="ARBA00023146"/>
    </source>
</evidence>
<name>A0ABW1P8U2_9PSEU</name>
<dbReference type="InterPro" id="IPR002310">
    <property type="entry name" value="Gly-tRNA_ligase_asu"/>
</dbReference>
<dbReference type="HAMAP" id="MF_00255">
    <property type="entry name" value="Gly_tRNA_synth_beta"/>
    <property type="match status" value="1"/>
</dbReference>
<dbReference type="InterPro" id="IPR006194">
    <property type="entry name" value="Gly-tRNA-synth_heterodimer"/>
</dbReference>
<dbReference type="SUPFAM" id="SSF109604">
    <property type="entry name" value="HD-domain/PDEase-like"/>
    <property type="match status" value="1"/>
</dbReference>
<evidence type="ECO:0000256" key="3">
    <source>
        <dbReference type="ARBA" id="ARBA00022741"/>
    </source>
</evidence>
<comment type="catalytic activity">
    <reaction evidence="7 9">
        <text>tRNA(Gly) + glycine + ATP = glycyl-tRNA(Gly) + AMP + diphosphate</text>
        <dbReference type="Rhea" id="RHEA:16013"/>
        <dbReference type="Rhea" id="RHEA-COMP:9664"/>
        <dbReference type="Rhea" id="RHEA-COMP:9683"/>
        <dbReference type="ChEBI" id="CHEBI:30616"/>
        <dbReference type="ChEBI" id="CHEBI:33019"/>
        <dbReference type="ChEBI" id="CHEBI:57305"/>
        <dbReference type="ChEBI" id="CHEBI:78442"/>
        <dbReference type="ChEBI" id="CHEBI:78522"/>
        <dbReference type="ChEBI" id="CHEBI:456215"/>
        <dbReference type="EC" id="6.1.1.14"/>
    </reaction>
</comment>
<dbReference type="InterPro" id="IPR045864">
    <property type="entry name" value="aa-tRNA-synth_II/BPL/LPL"/>
</dbReference>
<dbReference type="Gene3D" id="1.20.58.180">
    <property type="entry name" value="Class II aaRS and biotin synthetases, domain 2"/>
    <property type="match status" value="1"/>
</dbReference>
<dbReference type="HAMAP" id="MF_00254">
    <property type="entry name" value="Gly_tRNA_synth_alpha"/>
    <property type="match status" value="1"/>
</dbReference>
<gene>
    <name evidence="9" type="primary">glyS</name>
    <name evidence="8" type="synonym">glyQ</name>
    <name evidence="11" type="ORF">ACFP3R_22285</name>
</gene>
<dbReference type="InterPro" id="IPR015944">
    <property type="entry name" value="Gly-tRNA-synth_bsu"/>
</dbReference>
<dbReference type="Proteomes" id="UP001596220">
    <property type="component" value="Unassembled WGS sequence"/>
</dbReference>
<comment type="similarity">
    <text evidence="1 9">Belongs to the class-II aminoacyl-tRNA synthetase family.</text>
</comment>